<evidence type="ECO:0000313" key="2">
    <source>
        <dbReference type="Proteomes" id="UP000238169"/>
    </source>
</evidence>
<dbReference type="EMBL" id="OGTP01000003">
    <property type="protein sequence ID" value="SPB14313.1"/>
    <property type="molecule type" value="Genomic_DNA"/>
</dbReference>
<sequence>MNPNIISKAISKAVEAKSEKTHEGYIMVNIRPGEKVSAMLDVLSHLNGKTPSEIIGQALSGKLAEYAASSPDHGSAILDALEQVMTDHGNPHENSALGILKKEGLVKISNPFIAKVALPKKK</sequence>
<keyword evidence="2" id="KW-1185">Reference proteome</keyword>
<protein>
    <submittedName>
        <fullName evidence="1">Uncharacterized protein</fullName>
    </submittedName>
</protein>
<evidence type="ECO:0000313" key="1">
    <source>
        <dbReference type="EMBL" id="SPB14313.1"/>
    </source>
</evidence>
<organism evidence="1 2">
    <name type="scientific">Caballeronia novacaledonica</name>
    <dbReference type="NCBI Taxonomy" id="1544861"/>
    <lineage>
        <taxon>Bacteria</taxon>
        <taxon>Pseudomonadati</taxon>
        <taxon>Pseudomonadota</taxon>
        <taxon>Betaproteobacteria</taxon>
        <taxon>Burkholderiales</taxon>
        <taxon>Burkholderiaceae</taxon>
        <taxon>Caballeronia</taxon>
    </lineage>
</organism>
<name>A0A2U3I2I8_9BURK</name>
<reference evidence="2" key="1">
    <citation type="submission" date="2018-01" db="EMBL/GenBank/DDBJ databases">
        <authorList>
            <person name="Peeters C."/>
        </authorList>
    </citation>
    <scope>NUCLEOTIDE SEQUENCE [LARGE SCALE GENOMIC DNA]</scope>
</reference>
<dbReference type="AlphaFoldDB" id="A0A2U3I2I8"/>
<dbReference type="RefSeq" id="WP_106854017.1">
    <property type="nucleotide sequence ID" value="NZ_OGTP01000003.1"/>
</dbReference>
<proteinExistence type="predicted"/>
<dbReference type="OrthoDB" id="7065876at2"/>
<accession>A0A2U3I2I8</accession>
<gene>
    <name evidence="1" type="ORF">NOV72_01563</name>
</gene>
<dbReference type="Proteomes" id="UP000238169">
    <property type="component" value="Unassembled WGS sequence"/>
</dbReference>